<gene>
    <name evidence="4" type="ORF">OKIOD_LOCUS13433</name>
</gene>
<dbReference type="PROSITE" id="PS51216">
    <property type="entry name" value="NEBULIN"/>
    <property type="match status" value="2"/>
</dbReference>
<dbReference type="PANTHER" id="PTHR11039:SF65">
    <property type="entry name" value="NEBULIN"/>
    <property type="match status" value="1"/>
</dbReference>
<organism evidence="4 5">
    <name type="scientific">Oikopleura dioica</name>
    <name type="common">Tunicate</name>
    <dbReference type="NCBI Taxonomy" id="34765"/>
    <lineage>
        <taxon>Eukaryota</taxon>
        <taxon>Metazoa</taxon>
        <taxon>Chordata</taxon>
        <taxon>Tunicata</taxon>
        <taxon>Appendicularia</taxon>
        <taxon>Copelata</taxon>
        <taxon>Oikopleuridae</taxon>
        <taxon>Oikopleura</taxon>
    </lineage>
</organism>
<feature type="region of interest" description="Disordered" evidence="3">
    <location>
        <begin position="38"/>
        <end position="64"/>
    </location>
</feature>
<evidence type="ECO:0000256" key="2">
    <source>
        <dbReference type="ARBA" id="ARBA00023203"/>
    </source>
</evidence>
<evidence type="ECO:0000256" key="1">
    <source>
        <dbReference type="ARBA" id="ARBA00022737"/>
    </source>
</evidence>
<keyword evidence="2" id="KW-0009">Actin-binding</keyword>
<feature type="compositionally biased region" description="Low complexity" evidence="3">
    <location>
        <begin position="604"/>
        <end position="615"/>
    </location>
</feature>
<evidence type="ECO:0000256" key="3">
    <source>
        <dbReference type="SAM" id="MobiDB-lite"/>
    </source>
</evidence>
<accession>A0ABN7T1V4</accession>
<feature type="compositionally biased region" description="Low complexity" evidence="3">
    <location>
        <begin position="575"/>
        <end position="584"/>
    </location>
</feature>
<dbReference type="Proteomes" id="UP001158576">
    <property type="component" value="Chromosome 2"/>
</dbReference>
<dbReference type="InterPro" id="IPR000900">
    <property type="entry name" value="Nebulin_repeat"/>
</dbReference>
<reference evidence="4 5" key="1">
    <citation type="submission" date="2021-04" db="EMBL/GenBank/DDBJ databases">
        <authorList>
            <person name="Bliznina A."/>
        </authorList>
    </citation>
    <scope>NUCLEOTIDE SEQUENCE [LARGE SCALE GENOMIC DNA]</scope>
</reference>
<keyword evidence="5" id="KW-1185">Reference proteome</keyword>
<sequence length="621" mass="72372">MRPIYNAPKVAEKKDKKAKSSSSFLPLHMQHCINMSKQQSDKTYVADAKKSNSKNSFRVTENQGYKQAKQVAAETSVRNYSKTKEEVIKTFKGAQNLGYDNPELQRHKKIQEQVSKNIYKEDYELEKDAIYYPADWNPGYQQQLATKNEELSSKKRSELAKNDYTFNACETEIYKNQKSKKESELQYNKDWEESKAKIKGTTETVELARVKEVAQTQSQRIYTQNGKEFLKNYDLNKGLMNRGDIAHDVNSKKTSDVLNKNYKADWEDSKMKTEFEKNLGEVNGIKHTLETSKNVIDASGARYKKDAQETNRQNQFTKTFCDTEHYKTSKKITEVTRDSIYQKGKQDMIKTHKGFQSLDISKVPSFQQHEANQKQLSKHAYSEDWNLEKDSVYFPAHATESYENAQKAQEAISTSKYRKDAEKTMKEGNNFNIAESEKYQNDKLRQQVTSEKAYKEAWEAEKAKIKGDTVSGQLEQSKYLASLRDRNYKADYERTKAINNVDFNTPEYLRAKQNQFMLSDRNYWKDYEGPEREDDSDGEEYTEEELEIMRRAYEEHLAREAAMERQHEEKEEEQQQISQHSPEQSSDEEEEPEPIRNADGYSRSPIPEYSPASSESESESE</sequence>
<feature type="compositionally biased region" description="Polar residues" evidence="3">
    <location>
        <begin position="53"/>
        <end position="64"/>
    </location>
</feature>
<evidence type="ECO:0000313" key="4">
    <source>
        <dbReference type="EMBL" id="CAG5110251.1"/>
    </source>
</evidence>
<proteinExistence type="predicted"/>
<dbReference type="SMART" id="SM00227">
    <property type="entry name" value="NEBU"/>
    <property type="match status" value="7"/>
</dbReference>
<dbReference type="InterPro" id="IPR055297">
    <property type="entry name" value="NEBU/NEBL"/>
</dbReference>
<dbReference type="Pfam" id="PF00880">
    <property type="entry name" value="Nebulin"/>
    <property type="match status" value="1"/>
</dbReference>
<evidence type="ECO:0000313" key="5">
    <source>
        <dbReference type="Proteomes" id="UP001158576"/>
    </source>
</evidence>
<keyword evidence="1" id="KW-0677">Repeat</keyword>
<name>A0ABN7T1V4_OIKDI</name>
<dbReference type="PANTHER" id="PTHR11039">
    <property type="entry name" value="NEBULIN"/>
    <property type="match status" value="1"/>
</dbReference>
<dbReference type="EMBL" id="OU015567">
    <property type="protein sequence ID" value="CAG5110251.1"/>
    <property type="molecule type" value="Genomic_DNA"/>
</dbReference>
<feature type="region of interest" description="Disordered" evidence="3">
    <location>
        <begin position="526"/>
        <end position="621"/>
    </location>
</feature>
<feature type="compositionally biased region" description="Acidic residues" evidence="3">
    <location>
        <begin position="531"/>
        <end position="546"/>
    </location>
</feature>
<feature type="region of interest" description="Disordered" evidence="3">
    <location>
        <begin position="1"/>
        <end position="25"/>
    </location>
</feature>
<protein>
    <submittedName>
        <fullName evidence="4">Oidioi.mRNA.OKI2018_I69.chr2.g4668.t1.cds</fullName>
    </submittedName>
</protein>
<feature type="compositionally biased region" description="Basic and acidic residues" evidence="3">
    <location>
        <begin position="547"/>
        <end position="569"/>
    </location>
</feature>